<dbReference type="InterPro" id="IPR000219">
    <property type="entry name" value="DH_dom"/>
</dbReference>
<dbReference type="SMART" id="SM00150">
    <property type="entry name" value="SPEC"/>
    <property type="match status" value="1"/>
</dbReference>
<dbReference type="Pfam" id="PF22697">
    <property type="entry name" value="SOS1_NGEF_PH"/>
    <property type="match status" value="1"/>
</dbReference>
<evidence type="ECO:0000259" key="5">
    <source>
        <dbReference type="PROSITE" id="PS50003"/>
    </source>
</evidence>
<evidence type="ECO:0000256" key="1">
    <source>
        <dbReference type="ARBA" id="ARBA00022658"/>
    </source>
</evidence>
<organism evidence="8">
    <name type="scientific">Balaenoptera musculus</name>
    <name type="common">Blue whale</name>
    <dbReference type="NCBI Taxonomy" id="9771"/>
    <lineage>
        <taxon>Eukaryota</taxon>
        <taxon>Metazoa</taxon>
        <taxon>Chordata</taxon>
        <taxon>Craniata</taxon>
        <taxon>Vertebrata</taxon>
        <taxon>Euteleostomi</taxon>
        <taxon>Mammalia</taxon>
        <taxon>Eutheria</taxon>
        <taxon>Laurasiatheria</taxon>
        <taxon>Artiodactyla</taxon>
        <taxon>Whippomorpha</taxon>
        <taxon>Cetacea</taxon>
        <taxon>Mysticeti</taxon>
        <taxon>Balaenopteridae</taxon>
        <taxon>Balaenoptera</taxon>
    </lineage>
</organism>
<dbReference type="SMART" id="SM00516">
    <property type="entry name" value="SEC14"/>
    <property type="match status" value="1"/>
</dbReference>
<dbReference type="SUPFAM" id="SSF46966">
    <property type="entry name" value="Spectrin repeat"/>
    <property type="match status" value="1"/>
</dbReference>
<feature type="region of interest" description="Disordered" evidence="4">
    <location>
        <begin position="529"/>
        <end position="548"/>
    </location>
</feature>
<dbReference type="CDD" id="cd00160">
    <property type="entry name" value="RhoGEF"/>
    <property type="match status" value="1"/>
</dbReference>
<evidence type="ECO:0000256" key="2">
    <source>
        <dbReference type="ARBA" id="ARBA00049987"/>
    </source>
</evidence>
<evidence type="ECO:0000259" key="6">
    <source>
        <dbReference type="PROSITE" id="PS50010"/>
    </source>
</evidence>
<evidence type="ECO:0000259" key="7">
    <source>
        <dbReference type="PROSITE" id="PS50191"/>
    </source>
</evidence>
<feature type="domain" description="DH" evidence="6">
    <location>
        <begin position="619"/>
        <end position="823"/>
    </location>
</feature>
<dbReference type="OMA" id="KGIVFCK"/>
<dbReference type="GO" id="GO:0005737">
    <property type="term" value="C:cytoplasm"/>
    <property type="evidence" value="ECO:0007669"/>
    <property type="project" value="TreeGrafter"/>
</dbReference>
<evidence type="ECO:0000256" key="3">
    <source>
        <dbReference type="SAM" id="Coils"/>
    </source>
</evidence>
<name>A0A8C0CPI7_BALMU</name>
<dbReference type="SMART" id="SM00325">
    <property type="entry name" value="RhoGEF"/>
    <property type="match status" value="1"/>
</dbReference>
<feature type="domain" description="CRAL-TRIO" evidence="7">
    <location>
        <begin position="1"/>
        <end position="193"/>
    </location>
</feature>
<feature type="domain" description="PH" evidence="5">
    <location>
        <begin position="835"/>
        <end position="955"/>
    </location>
</feature>
<dbReference type="GeneTree" id="ENSGT00940000161734"/>
<dbReference type="Gene3D" id="2.30.29.30">
    <property type="entry name" value="Pleckstrin-homology domain (PH domain)/Phosphotyrosine-binding domain (PTB)"/>
    <property type="match status" value="1"/>
</dbReference>
<dbReference type="InterPro" id="IPR056466">
    <property type="entry name" value="Spectrin_DBS"/>
</dbReference>
<reference evidence="8" key="1">
    <citation type="submission" date="2023-09" db="UniProtKB">
        <authorList>
            <consortium name="Ensembl"/>
        </authorList>
    </citation>
    <scope>IDENTIFICATION</scope>
</reference>
<dbReference type="Gene3D" id="1.20.58.60">
    <property type="match status" value="1"/>
</dbReference>
<dbReference type="PROSITE" id="PS50010">
    <property type="entry name" value="DH_2"/>
    <property type="match status" value="1"/>
</dbReference>
<dbReference type="SUPFAM" id="SSF48065">
    <property type="entry name" value="DBL homology domain (DH-domain)"/>
    <property type="match status" value="1"/>
</dbReference>
<protein>
    <submittedName>
        <fullName evidence="8">MCF.2 cell line derived transforming sequence-like 2</fullName>
    </submittedName>
</protein>
<feature type="region of interest" description="Disordered" evidence="4">
    <location>
        <begin position="777"/>
        <end position="800"/>
    </location>
</feature>
<keyword evidence="1" id="KW-0344">Guanine-nucleotide releasing factor</keyword>
<evidence type="ECO:0000313" key="8">
    <source>
        <dbReference type="Ensembl" id="ENSBMSP00010008696.1"/>
    </source>
</evidence>
<dbReference type="InterPro" id="IPR035899">
    <property type="entry name" value="DBL_dom_sf"/>
</dbReference>
<dbReference type="InterPro" id="IPR018159">
    <property type="entry name" value="Spectrin/alpha-actinin"/>
</dbReference>
<dbReference type="InterPro" id="IPR036865">
    <property type="entry name" value="CRAL-TRIO_dom_sf"/>
</dbReference>
<gene>
    <name evidence="8" type="primary">MCF2L2</name>
</gene>
<dbReference type="Pfam" id="PF13716">
    <property type="entry name" value="CRAL_TRIO_2"/>
    <property type="match status" value="1"/>
</dbReference>
<dbReference type="PROSITE" id="PS50191">
    <property type="entry name" value="CRAL_TRIO"/>
    <property type="match status" value="1"/>
</dbReference>
<dbReference type="PANTHER" id="PTHR22826">
    <property type="entry name" value="RHO GUANINE EXCHANGE FACTOR-RELATED"/>
    <property type="match status" value="1"/>
</dbReference>
<dbReference type="InterPro" id="IPR011993">
    <property type="entry name" value="PH-like_dom_sf"/>
</dbReference>
<dbReference type="PANTHER" id="PTHR22826:SF201">
    <property type="entry name" value="GUANINE NUCLEOTIDE EXCHANGE FACTOR MCF2L2-RELATED"/>
    <property type="match status" value="1"/>
</dbReference>
<dbReference type="Pfam" id="PF00621">
    <property type="entry name" value="RhoGEF"/>
    <property type="match status" value="1"/>
</dbReference>
<feature type="region of interest" description="Disordered" evidence="4">
    <location>
        <begin position="558"/>
        <end position="616"/>
    </location>
</feature>
<dbReference type="SMART" id="SM00233">
    <property type="entry name" value="PH"/>
    <property type="match status" value="1"/>
</dbReference>
<dbReference type="PROSITE" id="PS50003">
    <property type="entry name" value="PH_DOMAIN"/>
    <property type="match status" value="1"/>
</dbReference>
<dbReference type="GO" id="GO:0005085">
    <property type="term" value="F:guanyl-nucleotide exchange factor activity"/>
    <property type="evidence" value="ECO:0007669"/>
    <property type="project" value="UniProtKB-KW"/>
</dbReference>
<keyword evidence="3" id="KW-0175">Coiled coil</keyword>
<dbReference type="SUPFAM" id="SSF50729">
    <property type="entry name" value="PH domain-like"/>
    <property type="match status" value="1"/>
</dbReference>
<dbReference type="CDD" id="cd00176">
    <property type="entry name" value="SPEC"/>
    <property type="match status" value="1"/>
</dbReference>
<feature type="coiled-coil region" evidence="3">
    <location>
        <begin position="349"/>
        <end position="376"/>
    </location>
</feature>
<dbReference type="InterPro" id="IPR055251">
    <property type="entry name" value="SOS1_NGEF_PH"/>
</dbReference>
<dbReference type="InterPro" id="IPR051336">
    <property type="entry name" value="RhoGEF_Guanine_NuclExch_SF"/>
</dbReference>
<dbReference type="Gene3D" id="1.20.900.10">
    <property type="entry name" value="Dbl homology (DH) domain"/>
    <property type="match status" value="1"/>
</dbReference>
<feature type="region of interest" description="Disordered" evidence="4">
    <location>
        <begin position="1047"/>
        <end position="1094"/>
    </location>
</feature>
<dbReference type="CDD" id="cd00170">
    <property type="entry name" value="SEC14"/>
    <property type="match status" value="1"/>
</dbReference>
<accession>A0A8C0CPI7</accession>
<evidence type="ECO:0000256" key="4">
    <source>
        <dbReference type="SAM" id="MobiDB-lite"/>
    </source>
</evidence>
<proteinExistence type="inferred from homology"/>
<dbReference type="InterPro" id="IPR001251">
    <property type="entry name" value="CRAL-TRIO_dom"/>
</dbReference>
<dbReference type="Pfam" id="PF23289">
    <property type="entry name" value="Spectrin_5"/>
    <property type="match status" value="1"/>
</dbReference>
<sequence>MQFWLKEEMAPQEFTRRLTRVIACVDEIMQQEIRPLLAVDIIEQLHRQFAILSGGRGKGGAPIITFPEFVGFKHIPDEDFLNVMTYLTSIPSVEAASIGFVIVIDRRRDKWSSVKASLTRIAVAFPGNLQLIFILRPSCFIQRTFTDIGIKYYRDEFKMKVPIVMLNSVSDLHNYIDKSQLTEDLGGTLEYRHSQWINHRTAIENFALALKSTAQMLQTFGACLATTEMPRSMPSSEDLLMSHTRQQGKLQDELKLLGKQGTTLLSCIQEQATKSPTSKLSLNEAENVATMEGLLVQLNETEKAFSQFWSEHHLKLNQCLQLQHFEHNFCEVKLALDNVLAEQAEFTDIGDSAMRVEQLLKEYKKLEGEGQESLEKAQLLAVIGDQLIQSHHYAVDSIRPQCAELRHLCDDFINENKKKHDILEKSLELHRQLDKVSQWCEEGIYLLASQAVDKCQSREGVDIALTDIETFLGTAKEYQLPSPNEFYNQYELMLTLDVKAKAQKVLQKLGDVQEIFHKRQMSLMKLAARQTRPVQPVAPRPEFSPKWVSPKIRQPSTLVSLAPHQKTSEEHYVETDLNSVEKEDDETKFEVKNEEILESSHDGESPEPEQLDSSKNLSPSRRIIRDLLETEETYIKEIKNIIDGYIIPMDFIWLKHLIPDVLRNNKEFLFGNIRELYEFHNRTFLKELEKCTENPELLAHCFLKRKEDLQIYFKYHKNLPRARAIWQECQDCTYFGVCQRQLGHSLPLFKYLRGPSERLVKYQMLLKGLLDFESPEDLEMDPGDLEGGSAKNGPERTKDSAFSDDLQQALAMMEDLIKSCELAVDLAAVTGCPDDIRKLGKLLMHGSFNVWTVHKDRYKMKDLIRFKPSQRQIYLFEQGIVFCKIRMEPSDQGLSPHYSFKKSMKLMTLSIRQLGRGSNRKFEIANQNGLEKYILQAASKEIRDCWFSEISKLLLEQQNNMKGRGNIQFEASTSKGNEVEFAPWIENMERATSSKEVSVPSTCQIKGCSSREFISMENFDNCEGPEDTEKESSALSLSGLCQLDDSYETSKSVQETEESIQGEKEGGEEEDTATNKTEETPGMSAGLLAPSGETGFRVEAVRALEGGLRPPSAEN</sequence>
<feature type="compositionally biased region" description="Acidic residues" evidence="4">
    <location>
        <begin position="1055"/>
        <end position="1072"/>
    </location>
</feature>
<dbReference type="Ensembl" id="ENSBMST00010009687.1">
    <property type="protein sequence ID" value="ENSBMSP00010008696.1"/>
    <property type="gene ID" value="ENSBMSG00010006391.1"/>
</dbReference>
<dbReference type="InterPro" id="IPR001849">
    <property type="entry name" value="PH_domain"/>
</dbReference>
<comment type="similarity">
    <text evidence="2">Belongs to the MCF2 family.</text>
</comment>
<dbReference type="AlphaFoldDB" id="A0A8C0CPI7"/>
<feature type="compositionally biased region" description="Basic and acidic residues" evidence="4">
    <location>
        <begin position="588"/>
        <end position="604"/>
    </location>
</feature>
<dbReference type="SUPFAM" id="SSF52087">
    <property type="entry name" value="CRAL/TRIO domain"/>
    <property type="match status" value="1"/>
</dbReference>